<gene>
    <name evidence="2" type="ORF">F957_03745</name>
</gene>
<keyword evidence="1" id="KW-1133">Transmembrane helix</keyword>
<dbReference type="RefSeq" id="WP_016543283.1">
    <property type="nucleotide sequence ID" value="NZ_ASQH01000036.1"/>
</dbReference>
<keyword evidence="3" id="KW-1185">Reference proteome</keyword>
<dbReference type="EMBL" id="ATGG01000049">
    <property type="protein sequence ID" value="EPF72608.1"/>
    <property type="molecule type" value="Genomic_DNA"/>
</dbReference>
<dbReference type="AlphaFoldDB" id="A0A829HC58"/>
<evidence type="ECO:0000256" key="1">
    <source>
        <dbReference type="SAM" id="Phobius"/>
    </source>
</evidence>
<evidence type="ECO:0000313" key="3">
    <source>
        <dbReference type="Proteomes" id="UP000014523"/>
    </source>
</evidence>
<evidence type="ECO:0000313" key="2">
    <source>
        <dbReference type="EMBL" id="EPF72608.1"/>
    </source>
</evidence>
<proteinExistence type="predicted"/>
<sequence length="84" mass="7925">MLVLGVGTGGDGLVVIGACAVAGGIGGGIFGGWMGGNSLASGGTGWVVLGVAAGLGAVASWAVGTGTGLGAEYVYDKVNDRNRK</sequence>
<feature type="transmembrane region" description="Helical" evidence="1">
    <location>
        <begin position="12"/>
        <end position="34"/>
    </location>
</feature>
<comment type="caution">
    <text evidence="2">The sequence shown here is derived from an EMBL/GenBank/DDBJ whole genome shotgun (WGS) entry which is preliminary data.</text>
</comment>
<feature type="transmembrane region" description="Helical" evidence="1">
    <location>
        <begin position="46"/>
        <end position="75"/>
    </location>
</feature>
<reference evidence="2 3" key="1">
    <citation type="submission" date="2013-06" db="EMBL/GenBank/DDBJ databases">
        <title>The Genome Sequence of Acinetobacter gyllenbergii CIP 110306.</title>
        <authorList>
            <consortium name="The Broad Institute Genome Sequencing Platform"/>
            <consortium name="The Broad Institute Genome Sequencing Center for Infectious Disease"/>
            <person name="Cerqueira G."/>
            <person name="Feldgarden M."/>
            <person name="Courvalin P."/>
            <person name="Perichon B."/>
            <person name="Grillot-Courvalin C."/>
            <person name="Clermont D."/>
            <person name="Rocha E."/>
            <person name="Yoon E.-J."/>
            <person name="Nemec A."/>
            <person name="Young S.K."/>
            <person name="Zeng Q."/>
            <person name="Gargeya S."/>
            <person name="Fitzgerald M."/>
            <person name="Abouelleil A."/>
            <person name="Alvarado L."/>
            <person name="Berlin A.M."/>
            <person name="Chapman S.B."/>
            <person name="Dewar J."/>
            <person name="Goldberg J."/>
            <person name="Griggs A."/>
            <person name="Gujja S."/>
            <person name="Hansen M."/>
            <person name="Howarth C."/>
            <person name="Imamovic A."/>
            <person name="Larimer J."/>
            <person name="McCowan C."/>
            <person name="Murphy C."/>
            <person name="Pearson M."/>
            <person name="Priest M."/>
            <person name="Roberts A."/>
            <person name="Saif S."/>
            <person name="Shea T."/>
            <person name="Sykes S."/>
            <person name="Wortman J."/>
            <person name="Nusbaum C."/>
            <person name="Birren B."/>
        </authorList>
    </citation>
    <scope>NUCLEOTIDE SEQUENCE [LARGE SCALE GENOMIC DNA]</scope>
    <source>
        <strain evidence="2 3">CIP 110306</strain>
    </source>
</reference>
<protein>
    <submittedName>
        <fullName evidence="2">Uncharacterized protein</fullName>
    </submittedName>
</protein>
<accession>A0A829HC58</accession>
<keyword evidence="1" id="KW-0472">Membrane</keyword>
<keyword evidence="1" id="KW-0812">Transmembrane</keyword>
<organism evidence="2 3">
    <name type="scientific">Acinetobacter gyllenbergii CIP 110306 = MTCC 11365</name>
    <dbReference type="NCBI Taxonomy" id="1217657"/>
    <lineage>
        <taxon>Bacteria</taxon>
        <taxon>Pseudomonadati</taxon>
        <taxon>Pseudomonadota</taxon>
        <taxon>Gammaproteobacteria</taxon>
        <taxon>Moraxellales</taxon>
        <taxon>Moraxellaceae</taxon>
        <taxon>Acinetobacter</taxon>
    </lineage>
</organism>
<dbReference type="Proteomes" id="UP000014523">
    <property type="component" value="Unassembled WGS sequence"/>
</dbReference>
<name>A0A829HC58_9GAMM</name>